<keyword evidence="3" id="KW-1185">Reference proteome</keyword>
<feature type="region of interest" description="Disordered" evidence="1">
    <location>
        <begin position="63"/>
        <end position="239"/>
    </location>
</feature>
<proteinExistence type="predicted"/>
<protein>
    <submittedName>
        <fullName evidence="2">Uncharacterized protein</fullName>
    </submittedName>
</protein>
<evidence type="ECO:0000313" key="3">
    <source>
        <dbReference type="Proteomes" id="UP001159641"/>
    </source>
</evidence>
<evidence type="ECO:0000256" key="1">
    <source>
        <dbReference type="SAM" id="MobiDB-lite"/>
    </source>
</evidence>
<organism evidence="2 3">
    <name type="scientific">Eschrichtius robustus</name>
    <name type="common">California gray whale</name>
    <name type="synonym">Eschrichtius gibbosus</name>
    <dbReference type="NCBI Taxonomy" id="9764"/>
    <lineage>
        <taxon>Eukaryota</taxon>
        <taxon>Metazoa</taxon>
        <taxon>Chordata</taxon>
        <taxon>Craniata</taxon>
        <taxon>Vertebrata</taxon>
        <taxon>Euteleostomi</taxon>
        <taxon>Mammalia</taxon>
        <taxon>Eutheria</taxon>
        <taxon>Laurasiatheria</taxon>
        <taxon>Artiodactyla</taxon>
        <taxon>Whippomorpha</taxon>
        <taxon>Cetacea</taxon>
        <taxon>Mysticeti</taxon>
        <taxon>Eschrichtiidae</taxon>
        <taxon>Eschrichtius</taxon>
    </lineage>
</organism>
<sequence length="239" mass="25726">MSALSGPHFQDDQEKKEQRLCQKRAMATYSLFTAPTLPNACPRTPLRSLIRTVEAAAIGDISENSLHASEPGAAHPPGPAPAAVKGETRALGSPSRPARAPPRAPPAGTEQPSARARCRDVAALRGRDGGRRVVLGGLETSPGEPRRRRRQSRDRGRPPARASTARLLPSAPRRSFLLARLPFPPPPRPSAGGPGLQLSPRTLRPGPTPPHLPRDLSLRAQDLRTRSWLRAQPPGRPED</sequence>
<evidence type="ECO:0000313" key="2">
    <source>
        <dbReference type="EMBL" id="KAJ8788607.1"/>
    </source>
</evidence>
<dbReference type="Proteomes" id="UP001159641">
    <property type="component" value="Unassembled WGS sequence"/>
</dbReference>
<gene>
    <name evidence="2" type="ORF">J1605_005338</name>
</gene>
<feature type="compositionally biased region" description="Basic and acidic residues" evidence="1">
    <location>
        <begin position="9"/>
        <end position="20"/>
    </location>
</feature>
<accession>A0AB34HB13</accession>
<feature type="region of interest" description="Disordered" evidence="1">
    <location>
        <begin position="1"/>
        <end position="21"/>
    </location>
</feature>
<name>A0AB34HB13_ESCRO</name>
<reference evidence="2 3" key="1">
    <citation type="submission" date="2022-11" db="EMBL/GenBank/DDBJ databases">
        <title>Whole genome sequence of Eschrichtius robustus ER-17-0199.</title>
        <authorList>
            <person name="Bruniche-Olsen A."/>
            <person name="Black A.N."/>
            <person name="Fields C.J."/>
            <person name="Walden K."/>
            <person name="Dewoody J.A."/>
        </authorList>
    </citation>
    <scope>NUCLEOTIDE SEQUENCE [LARGE SCALE GENOMIC DNA]</scope>
    <source>
        <strain evidence="2">ER-17-0199</strain>
        <tissue evidence="2">Blubber</tissue>
    </source>
</reference>
<feature type="compositionally biased region" description="Basic and acidic residues" evidence="1">
    <location>
        <begin position="212"/>
        <end position="225"/>
    </location>
</feature>
<feature type="compositionally biased region" description="Low complexity" evidence="1">
    <location>
        <begin position="170"/>
        <end position="181"/>
    </location>
</feature>
<comment type="caution">
    <text evidence="2">The sequence shown here is derived from an EMBL/GenBank/DDBJ whole genome shotgun (WGS) entry which is preliminary data.</text>
</comment>
<dbReference type="EMBL" id="JAIQCJ010001602">
    <property type="protein sequence ID" value="KAJ8788607.1"/>
    <property type="molecule type" value="Genomic_DNA"/>
</dbReference>
<feature type="compositionally biased region" description="Basic and acidic residues" evidence="1">
    <location>
        <begin position="117"/>
        <end position="131"/>
    </location>
</feature>
<dbReference type="AlphaFoldDB" id="A0AB34HB13"/>